<gene>
    <name evidence="1" type="ORF">LTSEINV_5017</name>
</gene>
<accession>G5NIZ6</accession>
<reference evidence="1 2" key="1">
    <citation type="journal article" date="2011" name="BMC Genomics">
        <title>Genome sequencing reveals diversification of virulence factor content and possible host adaptation in distinct subpopulations of Salmonella enterica.</title>
        <authorList>
            <person name="den Bakker H.C."/>
            <person name="Moreno Switt A.I."/>
            <person name="Govoni G."/>
            <person name="Cummings C.A."/>
            <person name="Ranieri M.L."/>
            <person name="Degoricija L."/>
            <person name="Hoelzer K."/>
            <person name="Rodriguez-Rivera L.D."/>
            <person name="Brown S."/>
            <person name="Bolchacova E."/>
            <person name="Furtado M.R."/>
            <person name="Wiedmann M."/>
        </authorList>
    </citation>
    <scope>NUCLEOTIDE SEQUENCE [LARGE SCALE GENOMIC DNA]</scope>
    <source>
        <strain evidence="1 2">R8-3668</strain>
    </source>
</reference>
<protein>
    <submittedName>
        <fullName evidence="1">Uncharacterized protein</fullName>
    </submittedName>
</protein>
<comment type="caution">
    <text evidence="1">The sequence shown here is derived from an EMBL/GenBank/DDBJ whole genome shotgun (WGS) entry which is preliminary data.</text>
</comment>
<sequence length="48" mass="5565">MVKSDLDMKKPLVKSDLDMNEKKHSFSGACRYVFRAGSLFTRMIKLIQ</sequence>
<organism evidence="1 2">
    <name type="scientific">Salmonella enterica subsp. enterica serovar Inverness str. R8-3668</name>
    <dbReference type="NCBI Taxonomy" id="913075"/>
    <lineage>
        <taxon>Bacteria</taxon>
        <taxon>Pseudomonadati</taxon>
        <taxon>Pseudomonadota</taxon>
        <taxon>Gammaproteobacteria</taxon>
        <taxon>Enterobacterales</taxon>
        <taxon>Enterobacteriaceae</taxon>
        <taxon>Salmonella</taxon>
    </lineage>
</organism>
<dbReference type="BioCyc" id="SENT913075:G120P-4912-MONOMER"/>
<proteinExistence type="predicted"/>
<evidence type="ECO:0000313" key="1">
    <source>
        <dbReference type="EMBL" id="EHC51346.1"/>
    </source>
</evidence>
<name>G5NIZ6_SALET</name>
<dbReference type="Proteomes" id="UP000003532">
    <property type="component" value="Unassembled WGS sequence"/>
</dbReference>
<evidence type="ECO:0000313" key="2">
    <source>
        <dbReference type="Proteomes" id="UP000003532"/>
    </source>
</evidence>
<dbReference type="AlphaFoldDB" id="G5NIZ6"/>
<dbReference type="PATRIC" id="fig|913075.3.peg.3929"/>
<dbReference type="EMBL" id="AFCO01001634">
    <property type="protein sequence ID" value="EHC51346.1"/>
    <property type="molecule type" value="Genomic_DNA"/>
</dbReference>